<keyword evidence="4" id="KW-1185">Reference proteome</keyword>
<evidence type="ECO:0000259" key="2">
    <source>
        <dbReference type="SMART" id="SM01321"/>
    </source>
</evidence>
<dbReference type="Proteomes" id="UP000319004">
    <property type="component" value="Chromosome"/>
</dbReference>
<sequence length="387" mass="43844">MGRPLRSEQVASDEVSIVHAVQRCVRRAFLAGVDQATGKDYGFRREWIRRRMEALASVFGIDVLSYAVMSNHMHLVLRNRPDVVAAWTDQEVAIRWLKVFPGRRMEEHLGEPTENDVQMLVSDKERLAEVRRRLSDISWFMRSLSEPIARMANRQDECTGRFWEGRFKLQCITDEAGLLACAMYVDLNPVRAAMAESPDQSVHTSGYDRIKGEQGQEIDSAAFDLVPITTEQAGEERRTTPVDELRKKKRAKRKNPTGKRIRRDGWLAPLTLDESTLSNDAQPNQAGVRASDKGFLGISLKDYVKLLRWTAKQSEEGAGRELPPSMQGLVSRLGIDLSMWRDLVWNFQRYFGNSCCAGSPNGMSQFAESSGRKWAKGQRQVAECFTA</sequence>
<dbReference type="SUPFAM" id="SSF143422">
    <property type="entry name" value="Transposase IS200-like"/>
    <property type="match status" value="1"/>
</dbReference>
<feature type="compositionally biased region" description="Basic residues" evidence="1">
    <location>
        <begin position="247"/>
        <end position="260"/>
    </location>
</feature>
<dbReference type="InterPro" id="IPR002686">
    <property type="entry name" value="Transposase_17"/>
</dbReference>
<reference evidence="3 4" key="1">
    <citation type="submission" date="2019-03" db="EMBL/GenBank/DDBJ databases">
        <title>Deep-cultivation of Planctomycetes and their phenomic and genomic characterization uncovers novel biology.</title>
        <authorList>
            <person name="Wiegand S."/>
            <person name="Jogler M."/>
            <person name="Boedeker C."/>
            <person name="Pinto D."/>
            <person name="Vollmers J."/>
            <person name="Rivas-Marin E."/>
            <person name="Kohn T."/>
            <person name="Peeters S.H."/>
            <person name="Heuer A."/>
            <person name="Rast P."/>
            <person name="Oberbeckmann S."/>
            <person name="Bunk B."/>
            <person name="Jeske O."/>
            <person name="Meyerdierks A."/>
            <person name="Storesund J.E."/>
            <person name="Kallscheuer N."/>
            <person name="Luecker S."/>
            <person name="Lage O.M."/>
            <person name="Pohl T."/>
            <person name="Merkel B.J."/>
            <person name="Hornburger P."/>
            <person name="Mueller R.-W."/>
            <person name="Bruemmer F."/>
            <person name="Labrenz M."/>
            <person name="Spormann A.M."/>
            <person name="Op den Camp H."/>
            <person name="Overmann J."/>
            <person name="Amann R."/>
            <person name="Jetten M.S.M."/>
            <person name="Mascher T."/>
            <person name="Medema M.H."/>
            <person name="Devos D.P."/>
            <person name="Kaster A.-K."/>
            <person name="Ovreas L."/>
            <person name="Rohde M."/>
            <person name="Galperin M.Y."/>
            <person name="Jogler C."/>
        </authorList>
    </citation>
    <scope>NUCLEOTIDE SEQUENCE [LARGE SCALE GENOMIC DNA]</scope>
    <source>
        <strain evidence="3 4">Enr13</strain>
    </source>
</reference>
<organism evidence="3 4">
    <name type="scientific">Stieleria neptunia</name>
    <dbReference type="NCBI Taxonomy" id="2527979"/>
    <lineage>
        <taxon>Bacteria</taxon>
        <taxon>Pseudomonadati</taxon>
        <taxon>Planctomycetota</taxon>
        <taxon>Planctomycetia</taxon>
        <taxon>Pirellulales</taxon>
        <taxon>Pirellulaceae</taxon>
        <taxon>Stieleria</taxon>
    </lineage>
</organism>
<name>A0A518HM10_9BACT</name>
<evidence type="ECO:0000256" key="1">
    <source>
        <dbReference type="SAM" id="MobiDB-lite"/>
    </source>
</evidence>
<dbReference type="GO" id="GO:0004803">
    <property type="term" value="F:transposase activity"/>
    <property type="evidence" value="ECO:0007669"/>
    <property type="project" value="InterPro"/>
</dbReference>
<dbReference type="PANTHER" id="PTHR34322:SF2">
    <property type="entry name" value="TRANSPOSASE IS200-LIKE DOMAIN-CONTAINING PROTEIN"/>
    <property type="match status" value="1"/>
</dbReference>
<dbReference type="Gene3D" id="3.30.70.1290">
    <property type="entry name" value="Transposase IS200-like"/>
    <property type="match status" value="1"/>
</dbReference>
<proteinExistence type="predicted"/>
<feature type="compositionally biased region" description="Basic and acidic residues" evidence="1">
    <location>
        <begin position="234"/>
        <end position="246"/>
    </location>
</feature>
<dbReference type="GO" id="GO:0003677">
    <property type="term" value="F:DNA binding"/>
    <property type="evidence" value="ECO:0007669"/>
    <property type="project" value="InterPro"/>
</dbReference>
<accession>A0A518HM10</accession>
<dbReference type="OrthoDB" id="237465at2"/>
<feature type="domain" description="Transposase IS200-like" evidence="2">
    <location>
        <begin position="15"/>
        <end position="188"/>
    </location>
</feature>
<dbReference type="RefSeq" id="WP_145385532.1">
    <property type="nucleotide sequence ID" value="NZ_CP037423.1"/>
</dbReference>
<feature type="region of interest" description="Disordered" evidence="1">
    <location>
        <begin position="231"/>
        <end position="260"/>
    </location>
</feature>
<dbReference type="KEGG" id="snep:Enr13x_17010"/>
<dbReference type="PANTHER" id="PTHR34322">
    <property type="entry name" value="TRANSPOSASE, Y1_TNP DOMAIN-CONTAINING"/>
    <property type="match status" value="1"/>
</dbReference>
<protein>
    <recommendedName>
        <fullName evidence="2">Transposase IS200-like domain-containing protein</fullName>
    </recommendedName>
</protein>
<dbReference type="GO" id="GO:0006313">
    <property type="term" value="P:DNA transposition"/>
    <property type="evidence" value="ECO:0007669"/>
    <property type="project" value="InterPro"/>
</dbReference>
<dbReference type="SMART" id="SM01321">
    <property type="entry name" value="Y1_Tnp"/>
    <property type="match status" value="1"/>
</dbReference>
<gene>
    <name evidence="3" type="ORF">Enr13x_17010</name>
</gene>
<dbReference type="AlphaFoldDB" id="A0A518HM10"/>
<dbReference type="EMBL" id="CP037423">
    <property type="protein sequence ID" value="QDV41858.1"/>
    <property type="molecule type" value="Genomic_DNA"/>
</dbReference>
<evidence type="ECO:0000313" key="4">
    <source>
        <dbReference type="Proteomes" id="UP000319004"/>
    </source>
</evidence>
<evidence type="ECO:0000313" key="3">
    <source>
        <dbReference type="EMBL" id="QDV41858.1"/>
    </source>
</evidence>
<dbReference type="InterPro" id="IPR036515">
    <property type="entry name" value="Transposase_17_sf"/>
</dbReference>